<protein>
    <submittedName>
        <fullName evidence="1">Uncharacterized protein</fullName>
    </submittedName>
</protein>
<accession>A0A3P7JBX4</accession>
<evidence type="ECO:0000313" key="1">
    <source>
        <dbReference type="EMBL" id="VDM75524.1"/>
    </source>
</evidence>
<proteinExistence type="predicted"/>
<reference evidence="1 2" key="1">
    <citation type="submission" date="2018-11" db="EMBL/GenBank/DDBJ databases">
        <authorList>
            <consortium name="Pathogen Informatics"/>
        </authorList>
    </citation>
    <scope>NUCLEOTIDE SEQUENCE [LARGE SCALE GENOMIC DNA]</scope>
</reference>
<dbReference type="OrthoDB" id="5858105at2759"/>
<evidence type="ECO:0000313" key="2">
    <source>
        <dbReference type="Proteomes" id="UP000270094"/>
    </source>
</evidence>
<name>A0A3P7JBX4_STRVU</name>
<dbReference type="EMBL" id="UYYB01095454">
    <property type="protein sequence ID" value="VDM75524.1"/>
    <property type="molecule type" value="Genomic_DNA"/>
</dbReference>
<sequence length="97" mass="10631">MFLLLDGSKLRSKCISCSLEEHQDAHTTTDAVLSRCCGQPCQATRFGLCEKCLKKAHEENFGDAELRAGGCVLLCSNRQGVPHSETTPLKEDHVNVL</sequence>
<dbReference type="AlphaFoldDB" id="A0A3P7JBX4"/>
<keyword evidence="2" id="KW-1185">Reference proteome</keyword>
<dbReference type="Proteomes" id="UP000270094">
    <property type="component" value="Unassembled WGS sequence"/>
</dbReference>
<gene>
    <name evidence="1" type="ORF">SVUK_LOCUS10522</name>
</gene>
<organism evidence="1 2">
    <name type="scientific">Strongylus vulgaris</name>
    <name type="common">Blood worm</name>
    <dbReference type="NCBI Taxonomy" id="40348"/>
    <lineage>
        <taxon>Eukaryota</taxon>
        <taxon>Metazoa</taxon>
        <taxon>Ecdysozoa</taxon>
        <taxon>Nematoda</taxon>
        <taxon>Chromadorea</taxon>
        <taxon>Rhabditida</taxon>
        <taxon>Rhabditina</taxon>
        <taxon>Rhabditomorpha</taxon>
        <taxon>Strongyloidea</taxon>
        <taxon>Strongylidae</taxon>
        <taxon>Strongylus</taxon>
    </lineage>
</organism>